<gene>
    <name evidence="1" type="ORF">SNAT2548_LOCUS6561</name>
</gene>
<protein>
    <submittedName>
        <fullName evidence="1">Uncharacterized protein</fullName>
    </submittedName>
</protein>
<accession>A0A812JI36</accession>
<evidence type="ECO:0000313" key="1">
    <source>
        <dbReference type="EMBL" id="CAE7206211.1"/>
    </source>
</evidence>
<evidence type="ECO:0000313" key="2">
    <source>
        <dbReference type="Proteomes" id="UP000604046"/>
    </source>
</evidence>
<organism evidence="1 2">
    <name type="scientific">Symbiodinium natans</name>
    <dbReference type="NCBI Taxonomy" id="878477"/>
    <lineage>
        <taxon>Eukaryota</taxon>
        <taxon>Sar</taxon>
        <taxon>Alveolata</taxon>
        <taxon>Dinophyceae</taxon>
        <taxon>Suessiales</taxon>
        <taxon>Symbiodiniaceae</taxon>
        <taxon>Symbiodinium</taxon>
    </lineage>
</organism>
<name>A0A812JI36_9DINO</name>
<dbReference type="Proteomes" id="UP000604046">
    <property type="component" value="Unassembled WGS sequence"/>
</dbReference>
<keyword evidence="2" id="KW-1185">Reference proteome</keyword>
<dbReference type="AlphaFoldDB" id="A0A812JI36"/>
<sequence length="114" mass="12595">MVLLGLDAVRIAHRALATPRSASCLGTARCVSRSDCRRVCFRLPAAYAGSFKRTDVAFFPGGKNPEHRVSSMHSLKQADFVVQHRFFLQQGLAMFLQMLITARHRACGMALSSL</sequence>
<proteinExistence type="predicted"/>
<comment type="caution">
    <text evidence="1">The sequence shown here is derived from an EMBL/GenBank/DDBJ whole genome shotgun (WGS) entry which is preliminary data.</text>
</comment>
<dbReference type="EMBL" id="CAJNDS010000437">
    <property type="protein sequence ID" value="CAE7206211.1"/>
    <property type="molecule type" value="Genomic_DNA"/>
</dbReference>
<reference evidence="1" key="1">
    <citation type="submission" date="2021-02" db="EMBL/GenBank/DDBJ databases">
        <authorList>
            <person name="Dougan E. K."/>
            <person name="Rhodes N."/>
            <person name="Thang M."/>
            <person name="Chan C."/>
        </authorList>
    </citation>
    <scope>NUCLEOTIDE SEQUENCE</scope>
</reference>